<accession>A0A3D8J4T8</accession>
<dbReference type="InterPro" id="IPR029063">
    <property type="entry name" value="SAM-dependent_MTases_sf"/>
</dbReference>
<dbReference type="InterPro" id="IPR013691">
    <property type="entry name" value="MeTrfase_14"/>
</dbReference>
<dbReference type="EMBL" id="NXLV01000001">
    <property type="protein sequence ID" value="RDU72155.1"/>
    <property type="molecule type" value="Genomic_DNA"/>
</dbReference>
<sequence length="390" mass="44807">MAYRGGGGILCPCCEANIKKKPIQVYKSIPTESNAYFGSFHDAIMAKLAPFSIIQCPKCGFAWNIDFDSNKATYRNYTFSLRYSEKYQKHAKWLIEKISKKYKIFGSKILEIGCGDADFLYHLSKTTQSKGVGYEPSFKNRIELLQQIEDGHKDFADYVTIIPDYFTEEGLKEKFQLVICRHVLEHIPNPSAFISSLFSNLRDMEDVIILFEVPNLDYIITSQCLTHFIYEHCNYFSNLSLQKLFQNNGFNVLEMDTCYDGAFQIIIATNKKKSNFLKIQRNFFKDIFLEKKRKIKTQIDKNSRIAIWGASNSGNIVYNIIQDICTIQCFIDSNAEKYGGFMANSGLPIVSLDNALLMDINTIIIANPVYNTEIQQIIFKKNISIKIIFL</sequence>
<dbReference type="OrthoDB" id="7342932at2"/>
<feature type="domain" description="C-methyltransferase" evidence="1">
    <location>
        <begin position="295"/>
        <end position="375"/>
    </location>
</feature>
<dbReference type="Proteomes" id="UP000257045">
    <property type="component" value="Unassembled WGS sequence"/>
</dbReference>
<dbReference type="AlphaFoldDB" id="A0A3D8J4T8"/>
<evidence type="ECO:0000313" key="2">
    <source>
        <dbReference type="EMBL" id="RDU72155.1"/>
    </source>
</evidence>
<keyword evidence="3" id="KW-1185">Reference proteome</keyword>
<comment type="caution">
    <text evidence="2">The sequence shown here is derived from an EMBL/GenBank/DDBJ whole genome shotgun (WGS) entry which is preliminary data.</text>
</comment>
<dbReference type="Pfam" id="PF13489">
    <property type="entry name" value="Methyltransf_23"/>
    <property type="match status" value="1"/>
</dbReference>
<organism evidence="2 3">
    <name type="scientific">Helicobacter brantae</name>
    <dbReference type="NCBI Taxonomy" id="375927"/>
    <lineage>
        <taxon>Bacteria</taxon>
        <taxon>Pseudomonadati</taxon>
        <taxon>Campylobacterota</taxon>
        <taxon>Epsilonproteobacteria</taxon>
        <taxon>Campylobacterales</taxon>
        <taxon>Helicobacteraceae</taxon>
        <taxon>Helicobacter</taxon>
    </lineage>
</organism>
<dbReference type="RefSeq" id="WP_115568785.1">
    <property type="nucleotide sequence ID" value="NZ_NXLV01000001.1"/>
</dbReference>
<protein>
    <recommendedName>
        <fullName evidence="1">C-methyltransferase domain-containing protein</fullName>
    </recommendedName>
</protein>
<dbReference type="PANTHER" id="PTHR43861">
    <property type="entry name" value="TRANS-ACONITATE 2-METHYLTRANSFERASE-RELATED"/>
    <property type="match status" value="1"/>
</dbReference>
<evidence type="ECO:0000313" key="3">
    <source>
        <dbReference type="Proteomes" id="UP000257045"/>
    </source>
</evidence>
<dbReference type="Gene3D" id="3.40.50.150">
    <property type="entry name" value="Vaccinia Virus protein VP39"/>
    <property type="match status" value="1"/>
</dbReference>
<dbReference type="Gene3D" id="3.40.50.720">
    <property type="entry name" value="NAD(P)-binding Rossmann-like Domain"/>
    <property type="match status" value="1"/>
</dbReference>
<dbReference type="Pfam" id="PF08484">
    <property type="entry name" value="Methyltransf_14"/>
    <property type="match status" value="1"/>
</dbReference>
<proteinExistence type="predicted"/>
<dbReference type="SUPFAM" id="SSF53335">
    <property type="entry name" value="S-adenosyl-L-methionine-dependent methyltransferases"/>
    <property type="match status" value="1"/>
</dbReference>
<evidence type="ECO:0000259" key="1">
    <source>
        <dbReference type="Pfam" id="PF08484"/>
    </source>
</evidence>
<name>A0A3D8J4T8_9HELI</name>
<reference evidence="2 3" key="1">
    <citation type="submission" date="2018-04" db="EMBL/GenBank/DDBJ databases">
        <title>Novel Campyloabacter and Helicobacter Species and Strains.</title>
        <authorList>
            <person name="Mannion A.J."/>
            <person name="Shen Z."/>
            <person name="Fox J.G."/>
        </authorList>
    </citation>
    <scope>NUCLEOTIDE SEQUENCE [LARGE SCALE GENOMIC DNA]</scope>
    <source>
        <strain evidence="2 3">MIT 04-9366</strain>
    </source>
</reference>
<dbReference type="CDD" id="cd02440">
    <property type="entry name" value="AdoMet_MTases"/>
    <property type="match status" value="1"/>
</dbReference>
<gene>
    <name evidence="2" type="ORF">CQA58_00690</name>
</gene>